<organism evidence="1 2">
    <name type="scientific">Porites evermanni</name>
    <dbReference type="NCBI Taxonomy" id="104178"/>
    <lineage>
        <taxon>Eukaryota</taxon>
        <taxon>Metazoa</taxon>
        <taxon>Cnidaria</taxon>
        <taxon>Anthozoa</taxon>
        <taxon>Hexacorallia</taxon>
        <taxon>Scleractinia</taxon>
        <taxon>Fungiina</taxon>
        <taxon>Poritidae</taxon>
        <taxon>Porites</taxon>
    </lineage>
</organism>
<dbReference type="Proteomes" id="UP001159427">
    <property type="component" value="Unassembled WGS sequence"/>
</dbReference>
<keyword evidence="2" id="KW-1185">Reference proteome</keyword>
<name>A0ABN8RFV4_9CNID</name>
<sequence>THGLKLQLVPYQYRSDTVQFANKLKRKCLLYPEPVSKHNPSFYLPIDLNGSPLKAVNECLLDICWHSKVTQFSRTTLTNSTTQQTKHHFIHTTLQRERFWRSLIQNYTCKIKHFRKWVHYDGITEKQCAGSGLSQLISNKYDSILKSMQSTKKQINDLNNWCKAQDNKINHLNDSVYDAEAAIESI</sequence>
<reference evidence="1 2" key="1">
    <citation type="submission" date="2022-05" db="EMBL/GenBank/DDBJ databases">
        <authorList>
            <consortium name="Genoscope - CEA"/>
            <person name="William W."/>
        </authorList>
    </citation>
    <scope>NUCLEOTIDE SEQUENCE [LARGE SCALE GENOMIC DNA]</scope>
</reference>
<protein>
    <submittedName>
        <fullName evidence="1">Uncharacterized protein</fullName>
    </submittedName>
</protein>
<feature type="non-terminal residue" evidence="1">
    <location>
        <position position="186"/>
    </location>
</feature>
<comment type="caution">
    <text evidence="1">The sequence shown here is derived from an EMBL/GenBank/DDBJ whole genome shotgun (WGS) entry which is preliminary data.</text>
</comment>
<evidence type="ECO:0000313" key="1">
    <source>
        <dbReference type="EMBL" id="CAH3178285.1"/>
    </source>
</evidence>
<evidence type="ECO:0000313" key="2">
    <source>
        <dbReference type="Proteomes" id="UP001159427"/>
    </source>
</evidence>
<feature type="non-terminal residue" evidence="1">
    <location>
        <position position="1"/>
    </location>
</feature>
<accession>A0ABN8RFV4</accession>
<proteinExistence type="predicted"/>
<dbReference type="EMBL" id="CALNXI010001848">
    <property type="protein sequence ID" value="CAH3178285.1"/>
    <property type="molecule type" value="Genomic_DNA"/>
</dbReference>
<gene>
    <name evidence="1" type="ORF">PEVE_00011673</name>
</gene>